<accession>A0ABQ5WDI8</accession>
<organism evidence="5 6">
    <name type="scientific">Devosia nitrariae</name>
    <dbReference type="NCBI Taxonomy" id="2071872"/>
    <lineage>
        <taxon>Bacteria</taxon>
        <taxon>Pseudomonadati</taxon>
        <taxon>Pseudomonadota</taxon>
        <taxon>Alphaproteobacteria</taxon>
        <taxon>Hyphomicrobiales</taxon>
        <taxon>Devosiaceae</taxon>
        <taxon>Devosia</taxon>
    </lineage>
</organism>
<dbReference type="PIRSF" id="PIRSF000103">
    <property type="entry name" value="HIBADH"/>
    <property type="match status" value="1"/>
</dbReference>
<dbReference type="Gene3D" id="1.10.1040.10">
    <property type="entry name" value="N-(1-d-carboxylethyl)-l-norvaline Dehydrogenase, domain 2"/>
    <property type="match status" value="1"/>
</dbReference>
<dbReference type="Pfam" id="PF03446">
    <property type="entry name" value="NAD_binding_2"/>
    <property type="match status" value="1"/>
</dbReference>
<dbReference type="InterPro" id="IPR013328">
    <property type="entry name" value="6PGD_dom2"/>
</dbReference>
<evidence type="ECO:0000313" key="6">
    <source>
        <dbReference type="Proteomes" id="UP001156691"/>
    </source>
</evidence>
<dbReference type="InterPro" id="IPR036291">
    <property type="entry name" value="NAD(P)-bd_dom_sf"/>
</dbReference>
<dbReference type="Gene3D" id="3.40.50.720">
    <property type="entry name" value="NAD(P)-binding Rossmann-like Domain"/>
    <property type="match status" value="1"/>
</dbReference>
<evidence type="ECO:0000256" key="1">
    <source>
        <dbReference type="ARBA" id="ARBA00023002"/>
    </source>
</evidence>
<dbReference type="InterPro" id="IPR029154">
    <property type="entry name" value="HIBADH-like_NADP-bd"/>
</dbReference>
<evidence type="ECO:0000313" key="5">
    <source>
        <dbReference type="EMBL" id="GLQ57661.1"/>
    </source>
</evidence>
<evidence type="ECO:0000259" key="4">
    <source>
        <dbReference type="Pfam" id="PF14833"/>
    </source>
</evidence>
<dbReference type="InterPro" id="IPR006115">
    <property type="entry name" value="6PGDH_NADP-bd"/>
</dbReference>
<gene>
    <name evidence="5" type="ORF">GCM10010862_49200</name>
</gene>
<keyword evidence="1" id="KW-0560">Oxidoreductase</keyword>
<dbReference type="EMBL" id="BSNS01000024">
    <property type="protein sequence ID" value="GLQ57661.1"/>
    <property type="molecule type" value="Genomic_DNA"/>
</dbReference>
<proteinExistence type="predicted"/>
<keyword evidence="2" id="KW-0520">NAD</keyword>
<keyword evidence="6" id="KW-1185">Reference proteome</keyword>
<name>A0ABQ5WDI8_9HYPH</name>
<feature type="domain" description="6-phosphogluconate dehydrogenase NADP-binding" evidence="3">
    <location>
        <begin position="10"/>
        <end position="169"/>
    </location>
</feature>
<dbReference type="InterPro" id="IPR015815">
    <property type="entry name" value="HIBADH-related"/>
</dbReference>
<comment type="caution">
    <text evidence="5">The sequence shown here is derived from an EMBL/GenBank/DDBJ whole genome shotgun (WGS) entry which is preliminary data.</text>
</comment>
<protein>
    <submittedName>
        <fullName evidence="5">Oxidoreductase</fullName>
    </submittedName>
</protein>
<dbReference type="PANTHER" id="PTHR43060:SF15">
    <property type="entry name" value="3-HYDROXYISOBUTYRATE DEHYDROGENASE-LIKE 1, MITOCHONDRIAL-RELATED"/>
    <property type="match status" value="1"/>
</dbReference>
<dbReference type="Pfam" id="PF14833">
    <property type="entry name" value="NAD_binding_11"/>
    <property type="match status" value="1"/>
</dbReference>
<dbReference type="InterPro" id="IPR008927">
    <property type="entry name" value="6-PGluconate_DH-like_C_sf"/>
</dbReference>
<evidence type="ECO:0000256" key="2">
    <source>
        <dbReference type="ARBA" id="ARBA00023027"/>
    </source>
</evidence>
<dbReference type="Proteomes" id="UP001156691">
    <property type="component" value="Unassembled WGS sequence"/>
</dbReference>
<dbReference type="RefSeq" id="WP_284343040.1">
    <property type="nucleotide sequence ID" value="NZ_BSNS01000024.1"/>
</dbReference>
<reference evidence="6" key="1">
    <citation type="journal article" date="2019" name="Int. J. Syst. Evol. Microbiol.">
        <title>The Global Catalogue of Microorganisms (GCM) 10K type strain sequencing project: providing services to taxonomists for standard genome sequencing and annotation.</title>
        <authorList>
            <consortium name="The Broad Institute Genomics Platform"/>
            <consortium name="The Broad Institute Genome Sequencing Center for Infectious Disease"/>
            <person name="Wu L."/>
            <person name="Ma J."/>
        </authorList>
    </citation>
    <scope>NUCLEOTIDE SEQUENCE [LARGE SCALE GENOMIC DNA]</scope>
    <source>
        <strain evidence="6">NBRC 112416</strain>
    </source>
</reference>
<evidence type="ECO:0000259" key="3">
    <source>
        <dbReference type="Pfam" id="PF03446"/>
    </source>
</evidence>
<sequence>MAPTQEKPRLGFIGIGIMGAPMVRRLLAEGYKVTVWNREPERAREVVPVGAVWAENPAAVRAASDIVATCVIDGKAIETCCFGPDGLAAAASGADLLVDFSTVDPDVTVGLAERLEQSTGMAWLDAPVSGGPGPAEAGELTIMAGGRDGDFARATPMLASLAANLTHMGPLGAGQTAKLLNQAIVGVNYVLMAEVLALARSTALDAAALPRALAGGMADSTILQRIYAQMNSGDFHPPRGRAAQLDKDLRAVAVFAGKTGYSSPLIEQAVALYRAFADQAEADTDSAAISEWVVGGKH</sequence>
<dbReference type="SUPFAM" id="SSF48179">
    <property type="entry name" value="6-phosphogluconate dehydrogenase C-terminal domain-like"/>
    <property type="match status" value="1"/>
</dbReference>
<feature type="domain" description="3-hydroxyisobutyrate dehydrogenase-like NAD-binding" evidence="4">
    <location>
        <begin position="172"/>
        <end position="290"/>
    </location>
</feature>
<dbReference type="PANTHER" id="PTHR43060">
    <property type="entry name" value="3-HYDROXYISOBUTYRATE DEHYDROGENASE-LIKE 1, MITOCHONDRIAL-RELATED"/>
    <property type="match status" value="1"/>
</dbReference>
<dbReference type="SUPFAM" id="SSF51735">
    <property type="entry name" value="NAD(P)-binding Rossmann-fold domains"/>
    <property type="match status" value="1"/>
</dbReference>